<keyword evidence="4" id="KW-0540">Nuclease</keyword>
<dbReference type="InterPro" id="IPR027417">
    <property type="entry name" value="P-loop_NTPase"/>
</dbReference>
<dbReference type="InterPro" id="IPR014001">
    <property type="entry name" value="Helicase_ATP-bd"/>
</dbReference>
<dbReference type="REBASE" id="384577">
    <property type="entry name" value="BpaUis4EORF1905P"/>
</dbReference>
<evidence type="ECO:0000256" key="10">
    <source>
        <dbReference type="ARBA" id="ARBA00023125"/>
    </source>
</evidence>
<dbReference type="EMBL" id="NMWT01000028">
    <property type="protein sequence ID" value="PLS26332.1"/>
    <property type="molecule type" value="Genomic_DNA"/>
</dbReference>
<dbReference type="InterPro" id="IPR004473">
    <property type="entry name" value="Restrct_endonuc_typeI_HsdR"/>
</dbReference>
<comment type="catalytic activity">
    <reaction evidence="1 11">
        <text>Endonucleolytic cleavage of DNA to give random double-stranded fragments with terminal 5'-phosphates, ATP is simultaneously hydrolyzed.</text>
        <dbReference type="EC" id="3.1.21.3"/>
    </reaction>
</comment>
<evidence type="ECO:0000256" key="4">
    <source>
        <dbReference type="ARBA" id="ARBA00022722"/>
    </source>
</evidence>
<dbReference type="Pfam" id="PF18766">
    <property type="entry name" value="SWI2_SNF2"/>
    <property type="match status" value="1"/>
</dbReference>
<dbReference type="Pfam" id="PF22679">
    <property type="entry name" value="T1R_D3-like"/>
    <property type="match status" value="1"/>
</dbReference>
<dbReference type="SMART" id="SM00487">
    <property type="entry name" value="DEXDc"/>
    <property type="match status" value="1"/>
</dbReference>
<dbReference type="GO" id="GO:0005524">
    <property type="term" value="F:ATP binding"/>
    <property type="evidence" value="ECO:0007669"/>
    <property type="project" value="UniProtKB-KW"/>
</dbReference>
<comment type="similarity">
    <text evidence="2 11">Belongs to the HsdR family.</text>
</comment>
<dbReference type="InterPro" id="IPR021810">
    <property type="entry name" value="T1RH-like_C"/>
</dbReference>
<feature type="domain" description="Helicase ATP-binding" evidence="12">
    <location>
        <begin position="289"/>
        <end position="472"/>
    </location>
</feature>
<evidence type="ECO:0000256" key="9">
    <source>
        <dbReference type="ARBA" id="ARBA00022840"/>
    </source>
</evidence>
<comment type="function">
    <text evidence="11">Subunit R is required for both nuclease and ATPase activities, but not for modification.</text>
</comment>
<evidence type="ECO:0000259" key="12">
    <source>
        <dbReference type="PROSITE" id="PS51192"/>
    </source>
</evidence>
<accession>A0A2N5IWK0</accession>
<dbReference type="SUPFAM" id="SSF52540">
    <property type="entry name" value="P-loop containing nucleoside triphosphate hydrolases"/>
    <property type="match status" value="2"/>
</dbReference>
<dbReference type="Pfam" id="PF04313">
    <property type="entry name" value="HSDR_N"/>
    <property type="match status" value="1"/>
</dbReference>
<evidence type="ECO:0000313" key="13">
    <source>
        <dbReference type="EMBL" id="PLS26332.1"/>
    </source>
</evidence>
<dbReference type="PANTHER" id="PTHR30195:SF15">
    <property type="entry name" value="TYPE I RESTRICTION ENZYME HINDI ENDONUCLEASE SUBUNIT"/>
    <property type="match status" value="1"/>
</dbReference>
<evidence type="ECO:0000256" key="6">
    <source>
        <dbReference type="ARBA" id="ARBA00022747"/>
    </source>
</evidence>
<name>A0A2N5IWK0_9BIFI</name>
<protein>
    <recommendedName>
        <fullName evidence="11">Type I restriction enzyme endonuclease subunit</fullName>
        <shortName evidence="11">R protein</shortName>
        <ecNumber evidence="11">3.1.21.3</ecNumber>
    </recommendedName>
</protein>
<dbReference type="InterPro" id="IPR040980">
    <property type="entry name" value="SWI2_SNF2"/>
</dbReference>
<dbReference type="AlphaFoldDB" id="A0A2N5IWK0"/>
<evidence type="ECO:0000256" key="2">
    <source>
        <dbReference type="ARBA" id="ARBA00008598"/>
    </source>
</evidence>
<evidence type="ECO:0000313" key="14">
    <source>
        <dbReference type="Proteomes" id="UP000235034"/>
    </source>
</evidence>
<evidence type="ECO:0000256" key="8">
    <source>
        <dbReference type="ARBA" id="ARBA00022801"/>
    </source>
</evidence>
<dbReference type="InterPro" id="IPR007409">
    <property type="entry name" value="Restrct_endonuc_type1_HsdR_N"/>
</dbReference>
<reference evidence="13 14" key="1">
    <citation type="submission" date="2017-07" db="EMBL/GenBank/DDBJ databases">
        <title>Bifidobacterium novel species.</title>
        <authorList>
            <person name="Lugli G.A."/>
            <person name="Milani C."/>
            <person name="Duranti S."/>
            <person name="Mangifesta M."/>
        </authorList>
    </citation>
    <scope>NUCLEOTIDE SEQUENCE [LARGE SCALE GENOMIC DNA]</scope>
    <source>
        <strain evidence="13 14">77</strain>
    </source>
</reference>
<dbReference type="Proteomes" id="UP000235034">
    <property type="component" value="Unassembled WGS sequence"/>
</dbReference>
<organism evidence="13 14">
    <name type="scientific">Bifidobacterium parmae</name>
    <dbReference type="NCBI Taxonomy" id="361854"/>
    <lineage>
        <taxon>Bacteria</taxon>
        <taxon>Bacillati</taxon>
        <taxon>Actinomycetota</taxon>
        <taxon>Actinomycetes</taxon>
        <taxon>Bifidobacteriales</taxon>
        <taxon>Bifidobacteriaceae</taxon>
        <taxon>Bifidobacterium</taxon>
    </lineage>
</organism>
<keyword evidence="9 11" id="KW-0067">ATP-binding</keyword>
<keyword evidence="10 11" id="KW-0238">DNA-binding</keyword>
<keyword evidence="14" id="KW-1185">Reference proteome</keyword>
<dbReference type="InterPro" id="IPR055180">
    <property type="entry name" value="HsdR_RecA-like_helicase_dom_2"/>
</dbReference>
<sequence>MEDFAQRNGVFDEDQLEQAIIGKFEQETYTHVNGKTIHRKPDEVLLVDDLRAYLDARYADLHLSGAETEKIINRLRYIPDTPLYDGNRRTFRLINEGFDLTRDDPTMPAVHIDYIDYDEQRRNILKVVNQLTVQGRTRRRPDVLLYVNGIPLVICEFKSAIKEDATIHDAWKQITVRYNRDIPNLTRYCCLAVISDGVNNRLGTVFTPYEYFYSWNRIDHGDKDTNGIGSLDTLIQGALAPDRLVPIIRDFIFYPDGDAAAKTPIVCRYPQYFGANLMLDSISRHLRRRGVGGDGKGGTYFGATGCGKTYTMLFLSRLMMLRKRKLLANPTIIVIVDREDLDDQTAEVFESAITYLHDDDVRSIETRADLSRTLKGRESGGIYVTTIQKFCESTGLLSERSNIICISDEAHRTQTGVNATLKRTDDGVFTVYGFAKYLRDSFPNATYCGFTGTPIDETLAVFGPVVDRYTMRQSAKDGITVPISYEPRLARVQLSEEQTRSIQEYYEQCAVEGATEQQIMKSQRAMSSLSVILENPDRLHKLAKDLVTHYDALCAAKPAVTQKAMVVCSSRRHAYRLYKEILALRPEWGSPAKAPSGTRLTKEQSEGLVALPAMNLVATRDADDEPELYDLCGTKEHRRMLDRQFKNPHSNFRVAIVVDMWITGFDVPCLSVMYIDKPLQKHTLIQTISRVNRVYRGKDQGLVVDYIGIKDNMEQAIKAYGDDGDDPVQQLQTTLNIFRNQLSILEDIMHGFDARDFFTGTPMARLDCLNKAAEFVQTLKDRLDRFMHFSRILRQAYDICAPSGELTDDEIATAQFYLAVRSVIRKQTTGNAPDVDAMNAAVEEMVRRAISCTGVENVVDAQRLPEGGNIFSEEFLRNLAAIDLPITKYNALIRLLRRSIREYGRTNGVMAEEFGKRLQRIVDAYNTRDNLQFVSDTVADFVDDLSVQLLDLLKDLEADRRSFEDLGLTYEEKAFYDILVKVRDDHGFPYEEEKCRSLAMRIRELVDDKSRYADWSTREDIKNELDMDLTVLLYENGYPPQWNDEVFEKVMSQATNYKEHES</sequence>
<keyword evidence="7 13" id="KW-0255">Endonuclease</keyword>
<dbReference type="GO" id="GO:0009307">
    <property type="term" value="P:DNA restriction-modification system"/>
    <property type="evidence" value="ECO:0007669"/>
    <property type="project" value="UniProtKB-KW"/>
</dbReference>
<dbReference type="CDD" id="cd18800">
    <property type="entry name" value="SF2_C_EcoR124I-like"/>
    <property type="match status" value="1"/>
</dbReference>
<evidence type="ECO:0000256" key="3">
    <source>
        <dbReference type="ARBA" id="ARBA00011296"/>
    </source>
</evidence>
<evidence type="ECO:0000256" key="5">
    <source>
        <dbReference type="ARBA" id="ARBA00022741"/>
    </source>
</evidence>
<dbReference type="CDD" id="cd22332">
    <property type="entry name" value="HsdR_N"/>
    <property type="match status" value="1"/>
</dbReference>
<keyword evidence="8 11" id="KW-0378">Hydrolase</keyword>
<dbReference type="OrthoDB" id="9758243at2"/>
<evidence type="ECO:0000256" key="7">
    <source>
        <dbReference type="ARBA" id="ARBA00022759"/>
    </source>
</evidence>
<dbReference type="InterPro" id="IPR051268">
    <property type="entry name" value="Type-I_R_enzyme_R_subunit"/>
</dbReference>
<dbReference type="RefSeq" id="WP_101622966.1">
    <property type="nucleotide sequence ID" value="NZ_NMWT01000028.1"/>
</dbReference>
<dbReference type="GO" id="GO:0009035">
    <property type="term" value="F:type I site-specific deoxyribonuclease activity"/>
    <property type="evidence" value="ECO:0007669"/>
    <property type="project" value="UniProtKB-EC"/>
</dbReference>
<dbReference type="GO" id="GO:0003677">
    <property type="term" value="F:DNA binding"/>
    <property type="evidence" value="ECO:0007669"/>
    <property type="project" value="UniProtKB-KW"/>
</dbReference>
<proteinExistence type="inferred from homology"/>
<evidence type="ECO:0000256" key="1">
    <source>
        <dbReference type="ARBA" id="ARBA00000851"/>
    </source>
</evidence>
<comment type="caution">
    <text evidence="13">The sequence shown here is derived from an EMBL/GenBank/DDBJ whole genome shotgun (WGS) entry which is preliminary data.</text>
</comment>
<keyword evidence="6 11" id="KW-0680">Restriction system</keyword>
<dbReference type="Gene3D" id="3.40.50.300">
    <property type="entry name" value="P-loop containing nucleotide triphosphate hydrolases"/>
    <property type="match status" value="3"/>
</dbReference>
<dbReference type="PROSITE" id="PS51192">
    <property type="entry name" value="HELICASE_ATP_BIND_1"/>
    <property type="match status" value="1"/>
</dbReference>
<evidence type="ECO:0000256" key="11">
    <source>
        <dbReference type="RuleBase" id="RU364115"/>
    </source>
</evidence>
<dbReference type="NCBIfam" id="TIGR00348">
    <property type="entry name" value="hsdR"/>
    <property type="match status" value="1"/>
</dbReference>
<dbReference type="PANTHER" id="PTHR30195">
    <property type="entry name" value="TYPE I SITE-SPECIFIC DEOXYRIBONUCLEASE PROTEIN SUBUNIT M AND R"/>
    <property type="match status" value="1"/>
</dbReference>
<dbReference type="EC" id="3.1.21.3" evidence="11"/>
<gene>
    <name evidence="13" type="ORF">Uis4E_1907</name>
</gene>
<dbReference type="Pfam" id="PF11867">
    <property type="entry name" value="T1RH-like_C"/>
    <property type="match status" value="1"/>
</dbReference>
<dbReference type="Gene3D" id="3.90.1570.50">
    <property type="match status" value="1"/>
</dbReference>
<comment type="subunit">
    <text evidence="3 11">The type I restriction/modification system is composed of three polypeptides R, M and S.</text>
</comment>
<keyword evidence="5 11" id="KW-0547">Nucleotide-binding</keyword>